<evidence type="ECO:0000313" key="3">
    <source>
        <dbReference type="EMBL" id="ORX56968.1"/>
    </source>
</evidence>
<dbReference type="AlphaFoldDB" id="A0A1X2GM92"/>
<dbReference type="GO" id="GO:0005829">
    <property type="term" value="C:cytosol"/>
    <property type="evidence" value="ECO:0007669"/>
    <property type="project" value="TreeGrafter"/>
</dbReference>
<dbReference type="Pfam" id="PF00339">
    <property type="entry name" value="Arrestin_N"/>
    <property type="match status" value="1"/>
</dbReference>
<organism evidence="3 4">
    <name type="scientific">Hesseltinella vesiculosa</name>
    <dbReference type="NCBI Taxonomy" id="101127"/>
    <lineage>
        <taxon>Eukaryota</taxon>
        <taxon>Fungi</taxon>
        <taxon>Fungi incertae sedis</taxon>
        <taxon>Mucoromycota</taxon>
        <taxon>Mucoromycotina</taxon>
        <taxon>Mucoromycetes</taxon>
        <taxon>Mucorales</taxon>
        <taxon>Cunninghamellaceae</taxon>
        <taxon>Hesseltinella</taxon>
    </lineage>
</organism>
<dbReference type="InterPro" id="IPR014752">
    <property type="entry name" value="Arrestin-like_C"/>
</dbReference>
<dbReference type="InterPro" id="IPR014756">
    <property type="entry name" value="Ig_E-set"/>
</dbReference>
<feature type="compositionally biased region" description="Pro residues" evidence="1">
    <location>
        <begin position="360"/>
        <end position="369"/>
    </location>
</feature>
<proteinExistence type="predicted"/>
<gene>
    <name evidence="3" type="ORF">DM01DRAFT_1382359</name>
</gene>
<dbReference type="GO" id="GO:0070086">
    <property type="term" value="P:ubiquitin-dependent endocytosis"/>
    <property type="evidence" value="ECO:0007669"/>
    <property type="project" value="TreeGrafter"/>
</dbReference>
<dbReference type="EMBL" id="MCGT01000009">
    <property type="protein sequence ID" value="ORX56968.1"/>
    <property type="molecule type" value="Genomic_DNA"/>
</dbReference>
<dbReference type="GO" id="GO:0030674">
    <property type="term" value="F:protein-macromolecule adaptor activity"/>
    <property type="evidence" value="ECO:0007669"/>
    <property type="project" value="TreeGrafter"/>
</dbReference>
<feature type="compositionally biased region" description="Polar residues" evidence="1">
    <location>
        <begin position="431"/>
        <end position="449"/>
    </location>
</feature>
<dbReference type="OrthoDB" id="2333384at2759"/>
<dbReference type="GO" id="GO:0031625">
    <property type="term" value="F:ubiquitin protein ligase binding"/>
    <property type="evidence" value="ECO:0007669"/>
    <property type="project" value="TreeGrafter"/>
</dbReference>
<sequence length="514" mass="56749">MHLGLLSSERLSFDPLKPIILSGPSTEEGSVVFSGNVILSLGKPTKVALITVQLKSIATTYWPEGIGSRGTRLSHDKSIDEQSVTVFDAKCEKKGYATFPAGIHRFVFTFVIPNSTVETIEDMYGRVKHTVEARVTSPGISLLNSWHITKPVLVLRTYLSNGMLTNHSIQDLSRTFEKHLPALDLQLMVEQAAFSSGELFHVRLIVQPQIKQLQLEHMELSLTETRRYSVPEMHALRTDCARFALPFLSAQLLQPQHDDDDAASLLSSAQSATSVSPHAAWAAVFNKHGPPMPIHHTLADRLTFTTPTCVRNCHHSTTFKDILIRHHLAIHLSFSYPDANSLHSTPSSSPSASTTTTPHQTPPPSPGPASEPQGTWISKLRKTPRPESAGRKKETIKLELPIDVYDCRLKEDFGRLPSYCEIPHASPDPCLTSSSGKQAPLVASSSEPSHLQPDTFAAGKPNDVEAYVFLCPCYFAFRRQVERASQVQLDHPPTSIDPSPIHRIPSQPPPDYVQ</sequence>
<protein>
    <recommendedName>
        <fullName evidence="2">Arrestin-like N-terminal domain-containing protein</fullName>
    </recommendedName>
</protein>
<feature type="region of interest" description="Disordered" evidence="1">
    <location>
        <begin position="429"/>
        <end position="457"/>
    </location>
</feature>
<feature type="region of interest" description="Disordered" evidence="1">
    <location>
        <begin position="341"/>
        <end position="392"/>
    </location>
</feature>
<feature type="domain" description="Arrestin-like N-terminal" evidence="2">
    <location>
        <begin position="34"/>
        <end position="139"/>
    </location>
</feature>
<feature type="region of interest" description="Disordered" evidence="1">
    <location>
        <begin position="486"/>
        <end position="514"/>
    </location>
</feature>
<dbReference type="STRING" id="101127.A0A1X2GM92"/>
<evidence type="ECO:0000256" key="1">
    <source>
        <dbReference type="SAM" id="MobiDB-lite"/>
    </source>
</evidence>
<dbReference type="InterPro" id="IPR050357">
    <property type="entry name" value="Arrestin_domain-protein"/>
</dbReference>
<dbReference type="PANTHER" id="PTHR11188">
    <property type="entry name" value="ARRESTIN DOMAIN CONTAINING PROTEIN"/>
    <property type="match status" value="1"/>
</dbReference>
<reference evidence="3 4" key="1">
    <citation type="submission" date="2016-07" db="EMBL/GenBank/DDBJ databases">
        <title>Pervasive Adenine N6-methylation of Active Genes in Fungi.</title>
        <authorList>
            <consortium name="DOE Joint Genome Institute"/>
            <person name="Mondo S.J."/>
            <person name="Dannebaum R.O."/>
            <person name="Kuo R.C."/>
            <person name="Labutti K."/>
            <person name="Haridas S."/>
            <person name="Kuo A."/>
            <person name="Salamov A."/>
            <person name="Ahrendt S.R."/>
            <person name="Lipzen A."/>
            <person name="Sullivan W."/>
            <person name="Andreopoulos W.B."/>
            <person name="Clum A."/>
            <person name="Lindquist E."/>
            <person name="Daum C."/>
            <person name="Ramamoorthy G.K."/>
            <person name="Gryganskyi A."/>
            <person name="Culley D."/>
            <person name="Magnuson J.K."/>
            <person name="James T.Y."/>
            <person name="O'Malley M.A."/>
            <person name="Stajich J.E."/>
            <person name="Spatafora J.W."/>
            <person name="Visel A."/>
            <person name="Grigoriev I.V."/>
        </authorList>
    </citation>
    <scope>NUCLEOTIDE SEQUENCE [LARGE SCALE GENOMIC DNA]</scope>
    <source>
        <strain evidence="3 4">NRRL 3301</strain>
    </source>
</reference>
<dbReference type="GO" id="GO:0005886">
    <property type="term" value="C:plasma membrane"/>
    <property type="evidence" value="ECO:0007669"/>
    <property type="project" value="TreeGrafter"/>
</dbReference>
<comment type="caution">
    <text evidence="3">The sequence shown here is derived from an EMBL/GenBank/DDBJ whole genome shotgun (WGS) entry which is preliminary data.</text>
</comment>
<dbReference type="InterPro" id="IPR011021">
    <property type="entry name" value="Arrestin-like_N"/>
</dbReference>
<accession>A0A1X2GM92</accession>
<dbReference type="Gene3D" id="2.60.40.640">
    <property type="match status" value="1"/>
</dbReference>
<dbReference type="PANTHER" id="PTHR11188:SF17">
    <property type="entry name" value="FI21816P1"/>
    <property type="match status" value="1"/>
</dbReference>
<evidence type="ECO:0000259" key="2">
    <source>
        <dbReference type="Pfam" id="PF00339"/>
    </source>
</evidence>
<keyword evidence="4" id="KW-1185">Reference proteome</keyword>
<dbReference type="Proteomes" id="UP000242146">
    <property type="component" value="Unassembled WGS sequence"/>
</dbReference>
<feature type="compositionally biased region" description="Low complexity" evidence="1">
    <location>
        <begin position="341"/>
        <end position="359"/>
    </location>
</feature>
<evidence type="ECO:0000313" key="4">
    <source>
        <dbReference type="Proteomes" id="UP000242146"/>
    </source>
</evidence>
<dbReference type="SUPFAM" id="SSF81296">
    <property type="entry name" value="E set domains"/>
    <property type="match status" value="1"/>
</dbReference>
<name>A0A1X2GM92_9FUNG</name>